<accession>A0A8J3E7P4</accession>
<dbReference type="InterPro" id="IPR021026">
    <property type="entry name" value="Filamn_hemagglutn_DUF3739"/>
</dbReference>
<evidence type="ECO:0000313" key="3">
    <source>
        <dbReference type="EMBL" id="GGF46910.1"/>
    </source>
</evidence>
<dbReference type="PANTHER" id="PTHR12338">
    <property type="entry name" value="AUTOTRANSPORTER"/>
    <property type="match status" value="1"/>
</dbReference>
<dbReference type="Proteomes" id="UP000646365">
    <property type="component" value="Unassembled WGS sequence"/>
</dbReference>
<dbReference type="PANTHER" id="PTHR12338:SF5">
    <property type="entry name" value="ANTIGEN 43-RELATED"/>
    <property type="match status" value="1"/>
</dbReference>
<dbReference type="SMART" id="SM00912">
    <property type="entry name" value="Haemagg_act"/>
    <property type="match status" value="1"/>
</dbReference>
<protein>
    <recommendedName>
        <fullName evidence="2">Filamentous haemagglutinin FhaB/tRNA nuclease CdiA-like TPS domain-containing protein</fullName>
    </recommendedName>
</protein>
<evidence type="ECO:0000313" key="4">
    <source>
        <dbReference type="Proteomes" id="UP000646365"/>
    </source>
</evidence>
<feature type="compositionally biased region" description="Polar residues" evidence="1">
    <location>
        <begin position="94"/>
        <end position="107"/>
    </location>
</feature>
<feature type="compositionally biased region" description="Basic and acidic residues" evidence="1">
    <location>
        <begin position="4103"/>
        <end position="4120"/>
    </location>
</feature>
<reference evidence="3" key="2">
    <citation type="submission" date="2020-09" db="EMBL/GenBank/DDBJ databases">
        <authorList>
            <person name="Sun Q."/>
            <person name="Zhou Y."/>
        </authorList>
    </citation>
    <scope>NUCLEOTIDE SEQUENCE</scope>
    <source>
        <strain evidence="3">CGMCC 1.15725</strain>
    </source>
</reference>
<reference evidence="3" key="1">
    <citation type="journal article" date="2014" name="Int. J. Syst. Evol. Microbiol.">
        <title>Complete genome sequence of Corynebacterium casei LMG S-19264T (=DSM 44701T), isolated from a smear-ripened cheese.</title>
        <authorList>
            <consortium name="US DOE Joint Genome Institute (JGI-PGF)"/>
            <person name="Walter F."/>
            <person name="Albersmeier A."/>
            <person name="Kalinowski J."/>
            <person name="Ruckert C."/>
        </authorList>
    </citation>
    <scope>NUCLEOTIDE SEQUENCE</scope>
    <source>
        <strain evidence="3">CGMCC 1.15725</strain>
    </source>
</reference>
<dbReference type="SUPFAM" id="SSF51126">
    <property type="entry name" value="Pectin lyase-like"/>
    <property type="match status" value="1"/>
</dbReference>
<sequence length="4120" mass="411686">MTGAPAEARNILAADGAASAAANAAAGAVMSAQQAAAATQQSMNSLARATQAIQAMQAAQGAARNLALSAPSTVPNGLGAGGLQVAPNVGTDPSLWQNANLPTQATSGGQTTVTVKQTAQKAILTWAQFNVGKDTTVHFDQTAGNSSAGNNWIALNRIVDPSGVPSQILGQIKAEGSVYLLNRNGVIFGGSSQVNTNSLLVTSLPFLSEPLNLAAMTPGSAAYDNAVAASNAMFLGPGITGPANQNQLSLGMGTYTASDLQSIGAVSVEAGAQLQVGSLGWAFLAAPSVSNAGTILAPGGQAILAAGVGVGLTVSGAPGSSWLSPYLTGRVSTGNPDPTPLFAATNTGLIEAATGNVTMLGATINQLGVVAVTTSITRPGAITLTAYDEGNGGGAAYAFRGGPLVFGPQSVTTVLPQENGETTTSTQSASQTFVPGSMNLTGGSVIFQGGSLVEAPGASVGVTALQLAQSPLDPTVASRIYIDNGAVIDVSGLADVERPASATLVTIGPLTANDLADSPLQRNGFLLGKTVVIDSTVSGTRADGEAWVGSPLLDAQGYVDQMPRTIDQMLVNAGTLKLAGGEVIAAPGSIMNLTGGYIHYLGGTVRTTRLMDASGHMADIAKADPNDTYVGIAGQFTVDHAKWGVKEVYGSALLDVGINQADFIQGGSGGTLDILAGAIYAPYNPTGSTGATILDGTIEAWAESGRKQVAGGTLAKGGVLLVGDAALAKILFPAAAENGSPPTTTQGIVIADQGTDLGAIDPAFNANTSLMTAGNLAKDQFDPGNPLFTSMLSAPLLDAAGFSSMSFRASTNLAVEAPLTVQPGGSISLTGGAVQVNADLTAPGGAIAVTGTGYLVAQSLSGILPSRLFTGDVTVASRVTVSAAGRWVNDTGLGPDQIAGTADLDGGSISITTQANAAQPATNTPVVDLTGSINLAKGSVLDVSGGGYVDTNGKLKQSDGIPAGKGGSVSLQTYVFTGGAFGTYGGMVKPDTQPVGGRIVLDGVLRGYGFSGGGTLTLQALGIEIGGDPATAHPYDLVLPGDFFTRGGFGAYALSAVYDATIAAGTTVTVSERNFIPNLPALLAAPTGTGLYGAGSVLPDGAPDGTYVTIGALDPYHRQAAGFSLTSDSYLSWNGSASPMSYLPPSFSGVTNTLLLDTGAAILADPGAAVSLASYDQLTDLGTITAHGGSIALTASALPGSPQTGSIWLGSNSLLDASGIALVNPLAAPIRTASGLAQPVTGKVLDGGSVTVLDGTGTVVAEAGARIDVSGTAAVFDIAGAAGPIAVPTAVWSDAGVITLGGAEGLLFDGTLAAHPGAAHPGAAQAEGGTLVLSNAQKLIVGTPTVLKASGIILQQSGDFVPPGLEPGQAIPGAAGIEHFAVDRLTGSGIDSIGIGADPRLVFTVQNTSSLLPTGALSIGFAGDVSLDVGRSVVVGATSLVALPAGATSLPAIAAGRASVGGITAAINAPYVNINGAFANLPALSVADGTLAVSAGTLDLTGRIALENFGTANFTSTGDIRFYNPTSSTTLAVGELVTGGNLVFRAAQLYPATANTFIIDAVGPIVGGTQLPTTITILPNGTAATPLSAGGSLLLDATDIVQAGTLRAPGGGLILGVSDVTGQAAAFNNLPLVATNSVTLAAGSTTSVSLGGATVPYGTTVDGIDWQFQIYAPSITNATYPDMTAPPAKTISLGAAALALEPGATVDLSGGGTIQASEWVAGTGGSRNLLLATNTSYASGATPTQVPLYPDGRQIYAILPGYGSAVAPVDPEFAPTGGAVGQQVYLSGTAGLPAGYYTLLPGQYATLPGALRVVQQTGTVNAVAAENAVLPDGSRIVAGTFVNGLTGARAAETTAFLVQPRAAWGQYSQYNVTDADSYFAELARSGGTAVPRLPVDAGQLALAATRALTLGATLDTAAGPGGRGAQVDIASRDIQIVGSGEAVRDGYLRLDAAALDALGAESLLVGGTRTQSDNGDTIAVAANSIVVSTDAAHPLTGPEVILVTKTDTTGTDPNAATGLLVERGSVIAAQGAIAGPPVPLTIGSSTTSGDGALLAVSNAGILQIARNGVPAAPQGLLTVQGGVALSGGQGLTLDATGTVLVDPTAVLAGQAIAADSGLVTFVAGNAARPNGGLVIGAGTLAQFAAARQVLLRSYGAMDFEGDITVDVANDLVLSAGAFTSGAQGEAGSVAIHAGTVTLANDLAAAPPAALTTGSGTLSLKGNEIDFGTPGSTVRSTAGFSGFGAVTVTAADGIVGQGSGTFDFGTLPVTLTAPKIVAGAGGSATVKTAGALVLNPAAAGGATSADAAFGGAITLIGGALRDNALVQAVAGNVTLEATSGALAVDDGAAVEVAGFVKQFFDTAAYAPAGKIILTADAGNVRVAPGAVLDFSGAAGGGAAGAVTLSAPQGRVDLLGTLRGGAAAGVQGGSFTLDTGAAADLDALAATLASSGVDKLISVHTRNGNLVLSAGRTLKAQDVALTADGGSVPGAAAGNVVIAGTIDVSGPYAGEIDLYGKSGVDLEGSLLARSFVGGQQGGTVAIGTSGVANGSVNGTYGYENVDPAGSGVIHLGPGAVIDVSGGSADALAGGSISFRAPLLDNQDVRIIDRGASLRGARVVTIEPYAVWSPADASTGARHFDGIIDPAGWYDSSGKLVPGTWTDASGNILATPTDPDTLKTYLANDYFTPHTANAEHTGFYGNNADGSAGTLMRFVEAPGFAFTNDYGGIANLQVRPGIELYNPVSSGVNGGNISVLTNWNLAAGASPTALAYRYNGLAPILSILAGNDLDIEASITDGFYQQNDGPHLADPVTSPSVQALNDYNATLAYFNAQNIWNGTIKEKAGATSAGYVGPAGGIVNLSTNGDPYYFTLKAPLSGQSNDYYTNYIAYISEIGAGGPLTTGNSWSRQFFVDSTTGFLVYKPVTVGPATGQAVPNPSNLSLYPTYQSYVSAYLAWLQANFKTNPVADRAATPPPLLQPATVDYANYGGYTVDYGQYIAGHTSYFQYVANKVGNQFFGSQLFYLPGAPLPNPDRGSLGTVPVAPSAANNSPSNMPIAGSPASLVSATLLGGSSSSYRLVAGADAGSADPLAVDAGSAGSVDLGGHFAVADTATKDVNGNPLSNRIGRTLLLPTTVRTGTGSIDIAAAGDVAWLDNAAPAAVYAAGEPMPGTSALTGIAAIRPTGNYSAELLTTGQVNPYNGGDITISAGRDVLGIEQVYDTTGNATGTAGTFLGQTWWQWMESGNTATASSINFAAFDQGVMSIGGNVAVTAGRDIRELSVSLPTTWYATGGAVTTVGGGDLTVIAGGDILGGSYFVAKGTGSLTAGGAIASAFDLTSGANSPFSSAVTTPVSTLLGYQDTRWNVTARQDADIGGIYDPSYLQNPLVTLVGSRDSQNPTGNSALSILSVNGDARLDTMTLPTVLLWGSPTDGRVLPASLAMTALGGDIYIGGSGELYPSPTGQFSLLADQSVTLVETIASGSGPAGRYFGLVDLDPSQFPTPLDPLATNAILPEWLQAGGLGPNSRYNQVVARAGTDPVRIYALNGDIVEGRLNSSGFYQDELILEPNKPAFIQAGHDIVNLTFLGQNFSDSDVTRIVAGHDIYDTPLGVALQYPGSYHIVPAVELAGPGYLDVEAGRNIGPIASANQAYLTYGSALSSVSLGQGDVVTGFQAIGDQFNALLPPESASITMLFGVAPGINDAGFAAAYIDPAAPPIPGVASVAPQLVDYVERIAPGTVGLTPDEAWTIFRTLPAYRQQAFIDQAFFNVLTRVGADYNNAASPYFHQYARGYQAINTLFPASDGYTRNALDGGTNGANAPVPTGTFDMRGATVQTQEGGDIHILGPGGRILVGSSSAPPYVVNAQGQTVVGPNQQGILTLETGGVGIFSDQSLLLAQSRIFTEQGGSMTIWSSNGDINAGEGAKTTSDVPPPDYKMDPDGHFQLDAKSEVTGAGIATLQTIPDAPRGNVYLIAPRGTVDAGAAGIRVSGDLAIAALHVENAFNIQVQGTAYGVPASVAPNIGALTTASNTAGAAAAAAEAAGQARNRPAVQDLPSIITVEVIGYGGGDGAPSHNGIPSEGQRRKNPDQQTYNPNSAIKYVGAGPLTDEQKRMLTPDEQHSLSTQ</sequence>
<name>A0A8J3E7P4_9PROT</name>
<feature type="region of interest" description="Disordered" evidence="1">
    <location>
        <begin position="4064"/>
        <end position="4120"/>
    </location>
</feature>
<dbReference type="InterPro" id="IPR012334">
    <property type="entry name" value="Pectin_lyas_fold"/>
</dbReference>
<dbReference type="Pfam" id="PF05860">
    <property type="entry name" value="TPS"/>
    <property type="match status" value="1"/>
</dbReference>
<dbReference type="RefSeq" id="WP_189052039.1">
    <property type="nucleotide sequence ID" value="NZ_BMJQ01000024.1"/>
</dbReference>
<evidence type="ECO:0000256" key="1">
    <source>
        <dbReference type="SAM" id="MobiDB-lite"/>
    </source>
</evidence>
<feature type="domain" description="Filamentous haemagglutinin FhaB/tRNA nuclease CdiA-like TPS" evidence="2">
    <location>
        <begin position="89"/>
        <end position="210"/>
    </location>
</feature>
<dbReference type="NCBIfam" id="TIGR01901">
    <property type="entry name" value="adhes_NPXG"/>
    <property type="match status" value="1"/>
</dbReference>
<gene>
    <name evidence="3" type="ORF">GCM10011611_61660</name>
</gene>
<dbReference type="InterPro" id="IPR008638">
    <property type="entry name" value="FhaB/CdiA-like_TPS"/>
</dbReference>
<comment type="caution">
    <text evidence="3">The sequence shown here is derived from an EMBL/GenBank/DDBJ whole genome shotgun (WGS) entry which is preliminary data.</text>
</comment>
<dbReference type="InterPro" id="IPR011050">
    <property type="entry name" value="Pectin_lyase_fold/virulence"/>
</dbReference>
<feature type="region of interest" description="Disordered" evidence="1">
    <location>
        <begin position="89"/>
        <end position="112"/>
    </location>
</feature>
<evidence type="ECO:0000259" key="2">
    <source>
        <dbReference type="SMART" id="SM00912"/>
    </source>
</evidence>
<keyword evidence="4" id="KW-1185">Reference proteome</keyword>
<dbReference type="Pfam" id="PF12545">
    <property type="entry name" value="DUF3739"/>
    <property type="match status" value="1"/>
</dbReference>
<proteinExistence type="predicted"/>
<organism evidence="3 4">
    <name type="scientific">Aliidongia dinghuensis</name>
    <dbReference type="NCBI Taxonomy" id="1867774"/>
    <lineage>
        <taxon>Bacteria</taxon>
        <taxon>Pseudomonadati</taxon>
        <taxon>Pseudomonadota</taxon>
        <taxon>Alphaproteobacteria</taxon>
        <taxon>Rhodospirillales</taxon>
        <taxon>Dongiaceae</taxon>
        <taxon>Aliidongia</taxon>
    </lineage>
</organism>
<dbReference type="Gene3D" id="2.160.20.10">
    <property type="entry name" value="Single-stranded right-handed beta-helix, Pectin lyase-like"/>
    <property type="match status" value="2"/>
</dbReference>
<dbReference type="EMBL" id="BMJQ01000024">
    <property type="protein sequence ID" value="GGF46910.1"/>
    <property type="molecule type" value="Genomic_DNA"/>
</dbReference>
<dbReference type="InterPro" id="IPR050909">
    <property type="entry name" value="Bact_Autotransporter_VF"/>
</dbReference>